<sequence>MKARFKEDMWEEIAKEKQILWRATGVMHWQIGEVKMAQRGNVPVFHLAGAGNASAPPPPGMLPEVRTSSISPQSDPPPAAGAAAAAVYTYTHNHSLPRGAQPILQPLSPIESCLPYNSNGGHAPLRADSARPLETSHGPSCTLLPPLGEVTGTHSRHKRYNLPPVIISTEGKRYYR</sequence>
<dbReference type="EMBL" id="QWIQ01000560">
    <property type="protein sequence ID" value="RMY82228.1"/>
    <property type="molecule type" value="Genomic_DNA"/>
</dbReference>
<evidence type="ECO:0000313" key="4">
    <source>
        <dbReference type="Proteomes" id="UP000281468"/>
    </source>
</evidence>
<evidence type="ECO:0000313" key="1">
    <source>
        <dbReference type="EMBL" id="RMY55541.1"/>
    </source>
</evidence>
<name>A0A3M7F007_HORWE</name>
<evidence type="ECO:0000313" key="3">
    <source>
        <dbReference type="Proteomes" id="UP000269276"/>
    </source>
</evidence>
<dbReference type="Proteomes" id="UP000269276">
    <property type="component" value="Unassembled WGS sequence"/>
</dbReference>
<evidence type="ECO:0000313" key="2">
    <source>
        <dbReference type="EMBL" id="RMY82228.1"/>
    </source>
</evidence>
<reference evidence="3 4" key="1">
    <citation type="journal article" date="2018" name="BMC Genomics">
        <title>Genomic evidence for intraspecific hybridization in a clonal and extremely halotolerant yeast.</title>
        <authorList>
            <person name="Gostincar C."/>
            <person name="Stajich J.E."/>
            <person name="Zupancic J."/>
            <person name="Zalar P."/>
            <person name="Gunde-Cimerman N."/>
        </authorList>
    </citation>
    <scope>NUCLEOTIDE SEQUENCE [LARGE SCALE GENOMIC DNA]</scope>
    <source>
        <strain evidence="2 4">EXF-171</strain>
        <strain evidence="1 3">EXF-2682</strain>
    </source>
</reference>
<comment type="caution">
    <text evidence="2">The sequence shown here is derived from an EMBL/GenBank/DDBJ whole genome shotgun (WGS) entry which is preliminary data.</text>
</comment>
<accession>A0A3M7F007</accession>
<dbReference type="OrthoDB" id="2350934at2759"/>
<gene>
    <name evidence="2" type="ORF">D0862_12084</name>
    <name evidence="1" type="ORF">D0863_13278</name>
</gene>
<dbReference type="AlphaFoldDB" id="A0A3M7F007"/>
<dbReference type="Proteomes" id="UP000281468">
    <property type="component" value="Unassembled WGS sequence"/>
</dbReference>
<proteinExistence type="predicted"/>
<organism evidence="2 4">
    <name type="scientific">Hortaea werneckii</name>
    <name type="common">Black yeast</name>
    <name type="synonym">Cladosporium werneckii</name>
    <dbReference type="NCBI Taxonomy" id="91943"/>
    <lineage>
        <taxon>Eukaryota</taxon>
        <taxon>Fungi</taxon>
        <taxon>Dikarya</taxon>
        <taxon>Ascomycota</taxon>
        <taxon>Pezizomycotina</taxon>
        <taxon>Dothideomycetes</taxon>
        <taxon>Dothideomycetidae</taxon>
        <taxon>Mycosphaerellales</taxon>
        <taxon>Teratosphaeriaceae</taxon>
        <taxon>Hortaea</taxon>
    </lineage>
</organism>
<protein>
    <submittedName>
        <fullName evidence="2">Uncharacterized protein</fullName>
    </submittedName>
</protein>
<dbReference type="EMBL" id="QWIP01000741">
    <property type="protein sequence ID" value="RMY55541.1"/>
    <property type="molecule type" value="Genomic_DNA"/>
</dbReference>